<protein>
    <submittedName>
        <fullName evidence="1">Uncharacterized protein</fullName>
    </submittedName>
</protein>
<proteinExistence type="predicted"/>
<dbReference type="Proteomes" id="UP000054771">
    <property type="component" value="Unassembled WGS sequence"/>
</dbReference>
<evidence type="ECO:0000313" key="2">
    <source>
        <dbReference type="Proteomes" id="UP000054771"/>
    </source>
</evidence>
<organism evidence="1 2">
    <name type="scientific">Aspergillus calidoustus</name>
    <dbReference type="NCBI Taxonomy" id="454130"/>
    <lineage>
        <taxon>Eukaryota</taxon>
        <taxon>Fungi</taxon>
        <taxon>Dikarya</taxon>
        <taxon>Ascomycota</taxon>
        <taxon>Pezizomycotina</taxon>
        <taxon>Eurotiomycetes</taxon>
        <taxon>Eurotiomycetidae</taxon>
        <taxon>Eurotiales</taxon>
        <taxon>Aspergillaceae</taxon>
        <taxon>Aspergillus</taxon>
        <taxon>Aspergillus subgen. Nidulantes</taxon>
    </lineage>
</organism>
<dbReference type="EMBL" id="CDMC01000008">
    <property type="protein sequence ID" value="CEL06639.1"/>
    <property type="molecule type" value="Genomic_DNA"/>
</dbReference>
<name>A0A0U5GAE7_ASPCI</name>
<reference evidence="2" key="1">
    <citation type="journal article" date="2016" name="Genome Announc.">
        <title>Draft genome sequences of fungus Aspergillus calidoustus.</title>
        <authorList>
            <person name="Horn F."/>
            <person name="Linde J."/>
            <person name="Mattern D.J."/>
            <person name="Walther G."/>
            <person name="Guthke R."/>
            <person name="Scherlach K."/>
            <person name="Martin K."/>
            <person name="Brakhage A.A."/>
            <person name="Petzke L."/>
            <person name="Valiante V."/>
        </authorList>
    </citation>
    <scope>NUCLEOTIDE SEQUENCE [LARGE SCALE GENOMIC DNA]</scope>
    <source>
        <strain evidence="2">SF006504</strain>
    </source>
</reference>
<gene>
    <name evidence="1" type="ORF">ASPCAL09811</name>
</gene>
<dbReference type="OrthoDB" id="5404564at2759"/>
<sequence length="147" mass="16085">MLTHHTHSLCILQAEGQGYASGALHPHTPIPNTLRKKNLTLQASTVYTEHFRVCDAEVSIRENTTTSRFRLTIVSQDGLTIVSQELAETLPTGLASGHNSDFRSPTYVIVIKALTNTSINALTFKVLMKVSAYVKKRLNVAGSDIPP</sequence>
<keyword evidence="2" id="KW-1185">Reference proteome</keyword>
<dbReference type="AlphaFoldDB" id="A0A0U5GAE7"/>
<accession>A0A0U5GAE7</accession>
<evidence type="ECO:0000313" key="1">
    <source>
        <dbReference type="EMBL" id="CEL06639.1"/>
    </source>
</evidence>